<dbReference type="PANTHER" id="PTHR46825:SF7">
    <property type="entry name" value="D-ALANYL-D-ALANINE CARBOXYPEPTIDASE"/>
    <property type="match status" value="1"/>
</dbReference>
<keyword evidence="3" id="KW-0378">Hydrolase</keyword>
<evidence type="ECO:0000259" key="2">
    <source>
        <dbReference type="Pfam" id="PF00144"/>
    </source>
</evidence>
<evidence type="ECO:0000313" key="3">
    <source>
        <dbReference type="EMBL" id="RMI29865.1"/>
    </source>
</evidence>
<dbReference type="InterPro" id="IPR001466">
    <property type="entry name" value="Beta-lactam-related"/>
</dbReference>
<dbReference type="Proteomes" id="UP000279275">
    <property type="component" value="Unassembled WGS sequence"/>
</dbReference>
<dbReference type="Pfam" id="PF00144">
    <property type="entry name" value="Beta-lactamase"/>
    <property type="match status" value="1"/>
</dbReference>
<dbReference type="EMBL" id="RFFH01000012">
    <property type="protein sequence ID" value="RMI29865.1"/>
    <property type="molecule type" value="Genomic_DNA"/>
</dbReference>
<comment type="caution">
    <text evidence="3">The sequence shown here is derived from an EMBL/GenBank/DDBJ whole genome shotgun (WGS) entry which is preliminary data.</text>
</comment>
<dbReference type="PANTHER" id="PTHR46825">
    <property type="entry name" value="D-ALANYL-D-ALANINE-CARBOXYPEPTIDASE/ENDOPEPTIDASE AMPH"/>
    <property type="match status" value="1"/>
</dbReference>
<gene>
    <name evidence="3" type="ORF">EBN03_24020</name>
</gene>
<dbReference type="GO" id="GO:0016787">
    <property type="term" value="F:hydrolase activity"/>
    <property type="evidence" value="ECO:0007669"/>
    <property type="project" value="UniProtKB-KW"/>
</dbReference>
<evidence type="ECO:0000313" key="4">
    <source>
        <dbReference type="Proteomes" id="UP000279275"/>
    </source>
</evidence>
<organism evidence="3 4">
    <name type="scientific">Nocardia stercoris</name>
    <dbReference type="NCBI Taxonomy" id="2483361"/>
    <lineage>
        <taxon>Bacteria</taxon>
        <taxon>Bacillati</taxon>
        <taxon>Actinomycetota</taxon>
        <taxon>Actinomycetes</taxon>
        <taxon>Mycobacteriales</taxon>
        <taxon>Nocardiaceae</taxon>
        <taxon>Nocardia</taxon>
    </lineage>
</organism>
<sequence>MYMRTLRTMTLAAVAMALIPGATTAAHGDVAGAAQIMQGAEQQGLSAGYPGVAALVTDGVSGQYTIAGTGNLGTHAPIDPTAQFRIGSITKQFTITVVLQLEAEGKLSMDDTVAKWLPNAIPASTGYDGSKVTLRELANQTSGLPDYAFGYPDVTGANATRVMAPQDLVNSALLTHPGTVQPGENTPTTADPPAPYRYINTGYILLGMVIQKITGNDPGLEIKNRIITALNLTGTSFPTTDPNLYGNYIHGYYFTVVAGFNLGTVEVSVQAPSMLWTAGAMVSTLQDLMTFTQSLIQGRLLPAAQMTELETTVPIDPSGQTTGNRFGLGVVHYPLNCSGTTKWVWGMGGDTLGYNSRWMVSEDGHKSVVYTSNEYHGTGDLPGANALVTGIHSAMCALP</sequence>
<dbReference type="InterPro" id="IPR050491">
    <property type="entry name" value="AmpC-like"/>
</dbReference>
<name>A0A3M2L217_9NOCA</name>
<feature type="signal peptide" evidence="1">
    <location>
        <begin position="1"/>
        <end position="25"/>
    </location>
</feature>
<dbReference type="InterPro" id="IPR012338">
    <property type="entry name" value="Beta-lactam/transpept-like"/>
</dbReference>
<accession>A0A3M2L217</accession>
<keyword evidence="1" id="KW-0732">Signal</keyword>
<reference evidence="3 4" key="1">
    <citation type="submission" date="2018-10" db="EMBL/GenBank/DDBJ databases">
        <title>Isolation from cow dung.</title>
        <authorList>
            <person name="Ling L."/>
        </authorList>
    </citation>
    <scope>NUCLEOTIDE SEQUENCE [LARGE SCALE GENOMIC DNA]</scope>
    <source>
        <strain evidence="3 4">NEAU-LL90</strain>
    </source>
</reference>
<dbReference type="AlphaFoldDB" id="A0A3M2L217"/>
<evidence type="ECO:0000256" key="1">
    <source>
        <dbReference type="SAM" id="SignalP"/>
    </source>
</evidence>
<proteinExistence type="predicted"/>
<dbReference type="Gene3D" id="3.40.710.10">
    <property type="entry name" value="DD-peptidase/beta-lactamase superfamily"/>
    <property type="match status" value="1"/>
</dbReference>
<protein>
    <submittedName>
        <fullName evidence="3">Class A beta-lactamase-related serine hydrolase</fullName>
    </submittedName>
</protein>
<feature type="chain" id="PRO_5039566696" evidence="1">
    <location>
        <begin position="26"/>
        <end position="399"/>
    </location>
</feature>
<feature type="domain" description="Beta-lactamase-related" evidence="2">
    <location>
        <begin position="43"/>
        <end position="387"/>
    </location>
</feature>
<keyword evidence="4" id="KW-1185">Reference proteome</keyword>
<dbReference type="SUPFAM" id="SSF56601">
    <property type="entry name" value="beta-lactamase/transpeptidase-like"/>
    <property type="match status" value="1"/>
</dbReference>